<gene>
    <name evidence="1" type="ORF">RJ53_01485</name>
</gene>
<dbReference type="EMBL" id="JWHL01000002">
    <property type="protein sequence ID" value="MBR1368235.1"/>
    <property type="molecule type" value="Genomic_DNA"/>
</dbReference>
<proteinExistence type="predicted"/>
<evidence type="ECO:0000313" key="2">
    <source>
        <dbReference type="Proteomes" id="UP000730161"/>
    </source>
</evidence>
<comment type="caution">
    <text evidence="1">The sequence shown here is derived from an EMBL/GenBank/DDBJ whole genome shotgun (WGS) entry which is preliminary data.</text>
</comment>
<protein>
    <submittedName>
        <fullName evidence="1">Uncharacterized protein</fullName>
    </submittedName>
</protein>
<accession>A0A8J7W7V0</accession>
<reference evidence="1" key="1">
    <citation type="submission" date="2014-12" db="EMBL/GenBank/DDBJ databases">
        <authorList>
            <person name="Huang H.-H."/>
            <person name="Chen S.-C."/>
            <person name="Lai M.-C."/>
        </authorList>
    </citation>
    <scope>NUCLEOTIDE SEQUENCE</scope>
    <source>
        <strain evidence="1">K1F9705b</strain>
    </source>
</reference>
<organism evidence="1 2">
    <name type="scientific">Methanocalculus chunghsingensis</name>
    <dbReference type="NCBI Taxonomy" id="156457"/>
    <lineage>
        <taxon>Archaea</taxon>
        <taxon>Methanobacteriati</taxon>
        <taxon>Methanobacteriota</taxon>
        <taxon>Stenosarchaea group</taxon>
        <taxon>Methanomicrobia</taxon>
        <taxon>Methanomicrobiales</taxon>
        <taxon>Methanocalculaceae</taxon>
        <taxon>Methanocalculus</taxon>
    </lineage>
</organism>
<evidence type="ECO:0000313" key="1">
    <source>
        <dbReference type="EMBL" id="MBR1368235.1"/>
    </source>
</evidence>
<dbReference type="RefSeq" id="WP_211529853.1">
    <property type="nucleotide sequence ID" value="NZ_JWHL01000002.1"/>
</dbReference>
<name>A0A8J7W7V0_9EURY</name>
<dbReference type="Proteomes" id="UP000730161">
    <property type="component" value="Unassembled WGS sequence"/>
</dbReference>
<dbReference type="AlphaFoldDB" id="A0A8J7W7V0"/>
<sequence>MAQADGYFEARAAGAVRAARVSGGAASEGIRMTEMIHPCSGEQPERRFCESGCICFWQTKGAFPPLPRQHLRSPGTTPTTITQLNLPAKHVRTGERAMGDPLICITEAPSLFSEVVISRYGAEPWIIWTW</sequence>
<keyword evidence="2" id="KW-1185">Reference proteome</keyword>